<name>A0A0S4WQS8_RALSL</name>
<evidence type="ECO:0000313" key="1">
    <source>
        <dbReference type="EMBL" id="CUV53958.1"/>
    </source>
</evidence>
<proteinExistence type="predicted"/>
<accession>A0A0S4WQS8</accession>
<dbReference type="AlphaFoldDB" id="A0A0S4WQS8"/>
<dbReference type="EMBL" id="LN899820">
    <property type="protein sequence ID" value="CUV53958.1"/>
    <property type="molecule type" value="Genomic_DNA"/>
</dbReference>
<gene>
    <name evidence="1" type="ORF">RUN215_v1_200013</name>
</gene>
<sequence length="101" mass="11502">MARVAVQPVNLLDMIKYVAKEQGFKISDVNGSSSKFDLYINRHHSVAFRVSQPSDYIQVHQWEDNTSEYGRAVYSIRSHSDAIQFCNILIASAGIRAKRKQ</sequence>
<reference evidence="1" key="1">
    <citation type="submission" date="2015-10" db="EMBL/GenBank/DDBJ databases">
        <authorList>
            <person name="Gilbert D.G."/>
        </authorList>
    </citation>
    <scope>NUCLEOTIDE SEQUENCE</scope>
    <source>
        <strain evidence="1">Phyl III-seqv23</strain>
    </source>
</reference>
<protein>
    <submittedName>
        <fullName evidence="1">Uncharacterized protein</fullName>
    </submittedName>
</protein>
<organism evidence="1">
    <name type="scientific">Ralstonia solanacearum</name>
    <name type="common">Pseudomonas solanacearum</name>
    <dbReference type="NCBI Taxonomy" id="305"/>
    <lineage>
        <taxon>Bacteria</taxon>
        <taxon>Pseudomonadati</taxon>
        <taxon>Pseudomonadota</taxon>
        <taxon>Betaproteobacteria</taxon>
        <taxon>Burkholderiales</taxon>
        <taxon>Burkholderiaceae</taxon>
        <taxon>Ralstonia</taxon>
        <taxon>Ralstonia solanacearum species complex</taxon>
    </lineage>
</organism>